<dbReference type="SUPFAM" id="SSF48371">
    <property type="entry name" value="ARM repeat"/>
    <property type="match status" value="1"/>
</dbReference>
<evidence type="ECO:0000313" key="3">
    <source>
        <dbReference type="EMBL" id="KAK7049211.1"/>
    </source>
</evidence>
<dbReference type="EMBL" id="JAYKXP010000017">
    <property type="protein sequence ID" value="KAK7049211.1"/>
    <property type="molecule type" value="Genomic_DNA"/>
</dbReference>
<proteinExistence type="predicted"/>
<dbReference type="Gene3D" id="1.10.220.20">
    <property type="match status" value="1"/>
</dbReference>
<keyword evidence="4" id="KW-1185">Reference proteome</keyword>
<dbReference type="PROSITE" id="PS50190">
    <property type="entry name" value="SEC7"/>
    <property type="match status" value="1"/>
</dbReference>
<comment type="caution">
    <text evidence="3">The sequence shown here is derived from an EMBL/GenBank/DDBJ whole genome shotgun (WGS) entry which is preliminary data.</text>
</comment>
<name>A0AAW0DE28_9AGAR</name>
<gene>
    <name evidence="3" type="primary">GEA2</name>
    <name evidence="3" type="ORF">VNI00_005812</name>
</gene>
<dbReference type="InterPro" id="IPR032691">
    <property type="entry name" value="Mon2/Sec7/BIG1-like_HUS"/>
</dbReference>
<organism evidence="3 4">
    <name type="scientific">Paramarasmius palmivorus</name>
    <dbReference type="NCBI Taxonomy" id="297713"/>
    <lineage>
        <taxon>Eukaryota</taxon>
        <taxon>Fungi</taxon>
        <taxon>Dikarya</taxon>
        <taxon>Basidiomycota</taxon>
        <taxon>Agaricomycotina</taxon>
        <taxon>Agaricomycetes</taxon>
        <taxon>Agaricomycetidae</taxon>
        <taxon>Agaricales</taxon>
        <taxon>Marasmiineae</taxon>
        <taxon>Marasmiaceae</taxon>
        <taxon>Paramarasmius</taxon>
    </lineage>
</organism>
<dbReference type="GO" id="GO:0005794">
    <property type="term" value="C:Golgi apparatus"/>
    <property type="evidence" value="ECO:0007669"/>
    <property type="project" value="UniProtKB-ARBA"/>
</dbReference>
<feature type="region of interest" description="Disordered" evidence="1">
    <location>
        <begin position="448"/>
        <end position="481"/>
    </location>
</feature>
<dbReference type="Pfam" id="PF23325">
    <property type="entry name" value="TPR_28"/>
    <property type="match status" value="1"/>
</dbReference>
<dbReference type="InterPro" id="IPR056604">
    <property type="entry name" value="GBF1-like_TPR"/>
</dbReference>
<evidence type="ECO:0000259" key="2">
    <source>
        <dbReference type="PROSITE" id="PS50190"/>
    </source>
</evidence>
<dbReference type="InterPro" id="IPR016024">
    <property type="entry name" value="ARM-type_fold"/>
</dbReference>
<dbReference type="InterPro" id="IPR000904">
    <property type="entry name" value="Sec7_dom"/>
</dbReference>
<dbReference type="Proteomes" id="UP001383192">
    <property type="component" value="Unassembled WGS sequence"/>
</dbReference>
<dbReference type="CDD" id="cd00171">
    <property type="entry name" value="Sec7"/>
    <property type="match status" value="1"/>
</dbReference>
<dbReference type="GO" id="GO:0005085">
    <property type="term" value="F:guanyl-nucleotide exchange factor activity"/>
    <property type="evidence" value="ECO:0007669"/>
    <property type="project" value="InterPro"/>
</dbReference>
<protein>
    <submittedName>
        <fullName evidence="3">GDP/GTP exchange factor for ARF</fullName>
    </submittedName>
</protein>
<feature type="compositionally biased region" description="Polar residues" evidence="1">
    <location>
        <begin position="303"/>
        <end position="322"/>
    </location>
</feature>
<feature type="compositionally biased region" description="Acidic residues" evidence="1">
    <location>
        <begin position="282"/>
        <end position="291"/>
    </location>
</feature>
<dbReference type="FunFam" id="1.10.1000.11:FF:000002">
    <property type="entry name" value="Cytohesin 1"/>
    <property type="match status" value="1"/>
</dbReference>
<accession>A0AAW0DE28</accession>
<dbReference type="GO" id="GO:0016192">
    <property type="term" value="P:vesicle-mediated transport"/>
    <property type="evidence" value="ECO:0007669"/>
    <property type="project" value="UniProtKB-ARBA"/>
</dbReference>
<dbReference type="Pfam" id="PF12783">
    <property type="entry name" value="Sec7-like_HUS"/>
    <property type="match status" value="1"/>
</dbReference>
<dbReference type="GO" id="GO:0032012">
    <property type="term" value="P:regulation of ARF protein signal transduction"/>
    <property type="evidence" value="ECO:0007669"/>
    <property type="project" value="InterPro"/>
</dbReference>
<dbReference type="InterPro" id="IPR035999">
    <property type="entry name" value="Sec7_dom_sf"/>
</dbReference>
<dbReference type="InterPro" id="IPR023394">
    <property type="entry name" value="Sec7_C_sf"/>
</dbReference>
<dbReference type="SUPFAM" id="SSF48425">
    <property type="entry name" value="Sec7 domain"/>
    <property type="match status" value="1"/>
</dbReference>
<dbReference type="Pfam" id="PF01369">
    <property type="entry name" value="Sec7"/>
    <property type="match status" value="1"/>
</dbReference>
<reference evidence="3 4" key="1">
    <citation type="submission" date="2024-01" db="EMBL/GenBank/DDBJ databases">
        <title>A draft genome for a cacao thread blight-causing isolate of Paramarasmius palmivorus.</title>
        <authorList>
            <person name="Baruah I.K."/>
            <person name="Bukari Y."/>
            <person name="Amoako-Attah I."/>
            <person name="Meinhardt L.W."/>
            <person name="Bailey B.A."/>
            <person name="Cohen S.P."/>
        </authorList>
    </citation>
    <scope>NUCLEOTIDE SEQUENCE [LARGE SCALE GENOMIC DNA]</scope>
    <source>
        <strain evidence="3 4">GH-12</strain>
    </source>
</reference>
<sequence>MSAPDSLSVTRRTVSQKHVLLAEILSVTSAMRKNSRWASSTYFVNTRNAGLGSDFGLRISNQSLDSSYSKGQESEHDLMTGFHDLKRELRDIEDLEAVPLLNLLSPFFAIIRSPLSTGPITSAALAALHNLFVCGLINANCVEVEPALIELSNTVSHCKFEASDSSGDEVVILKIITVIHDCLCTSSVGSLLSDAEVCEMLETVLTTCCQMRLSEILRRLAENIMHSLVRTVFSRLHSLDPDEEEAKLPIKTASASEGEVKMTVTSTQTAPAEEGAASVADAETEITEEETNSTTPTQEQSPEKQAQSEETAVTPSSPSTNRGRSEYSLPSILELFRVLVNVLDPNDQQHTDSTRLVALGILNAAFEEAGFRIGAFPSLKALILDPGCKYLFQLARSDNLTVLHAALRAIATMFDTMREHLKLQQELFLAFAIDRLAPPITVASRSIQAKKGSGLPTSPRPGTPSLASEADSEMGSSTPTRVLVSPARGETRDLFLETLSQISRQPSFMVDLYTNYDCDVNCENMFERLIEFLTKAVHPSHYTGGLDVQQRNAQYLCLDMLLAFVNDMAKRADGSSEDWPGGLPSPDTLMQLKSQKKLILTGASRFNTKPKNGIAFLEETGLIYANLSPELTKPMSLARFLKGCTRLDKRLLGDFISRPENTELLKAFIDLFDFKNKTVAEALRELLETFRLPGESQQIDRIALAFASAYFAVGPAEIKTEDAVYVVAFSIIMLNTDQHNPQVKKRMTLEDYQKNLRGVNGNGDFPIEFVKSIYDDIRRREIIMPEEHTGQLGFEYAWKELLARSRLSSDYMMCNTALFDVDMFKAVWKPVISAIAYAFMSFDDEHIIQRSIAGFRQCATLAGRFRLPEVFDFVVVSLSQATGLLPESLQVTVPNYPIIDVEGQPVTVSNLSVKFGTNVKGQMAAVVLFNIVNGNGNALREGWTQIFEMFQNLFIHSLLPARMLQMEDFLGGASMIPLRGAQPRKPAARSDGGLLSALSSYLMTPYGGSSENLVPDATDLDIENSLSTVDCISSCRLDELYGQIMHLELDALVAAIRALEALAHERTVAKLKQESDDGLLLPQDEDSRSLPYDPASVYLLETMVSIVCQAPQYIEDTWPIVFEHISALLSTAEQYSGLLIERAVVGLLRLCLTLAKKPSLRDQIYLSFDLLAGIPPSIASSVAQQVISGVTTLMQRHLDIVKSQTEWKLVFAVIRSTVANPEAARGAFELVSSLAGDGDQQLVYVDNFNGLLTLLEDFAAHAGFLVESQQRHGRRQEPLTSANSPAIERGKKAIELLTNLKKFINPIMEECQMQREQAWQQLFLPLLTSLSRQSANAAREVRHNSIGQLQRTLLASHKVLDEADSVQVEELFNRVLFPLLDELLKPQVFMRDPQGMVETRLRASALLTKSFMHFEVRESQSQADIRIQWIEVLDLLDRYMNIDKADQLHEAVPESLKNVLLVMNAAQILVPPSLEDSRDQRQRTLWTATSERLERFLPGFLNEVIPAPAS</sequence>
<feature type="domain" description="SEC7" evidence="2">
    <location>
        <begin position="588"/>
        <end position="780"/>
    </location>
</feature>
<evidence type="ECO:0000256" key="1">
    <source>
        <dbReference type="SAM" id="MobiDB-lite"/>
    </source>
</evidence>
<feature type="region of interest" description="Disordered" evidence="1">
    <location>
        <begin position="241"/>
        <end position="325"/>
    </location>
</feature>
<dbReference type="SMART" id="SM00222">
    <property type="entry name" value="Sec7"/>
    <property type="match status" value="1"/>
</dbReference>
<dbReference type="PANTHER" id="PTHR10663">
    <property type="entry name" value="GUANYL-NUCLEOTIDE EXCHANGE FACTOR"/>
    <property type="match status" value="1"/>
</dbReference>
<evidence type="ECO:0000313" key="4">
    <source>
        <dbReference type="Proteomes" id="UP001383192"/>
    </source>
</evidence>
<dbReference type="Gene3D" id="1.10.1000.11">
    <property type="entry name" value="Arf Nucleotide-binding Site Opener,domain 2"/>
    <property type="match status" value="1"/>
</dbReference>
<dbReference type="PANTHER" id="PTHR10663:SF388">
    <property type="entry name" value="GOLGI-SPECIFIC BREFELDIN A-RESISTANCE GUANINE NUCLEOTIDE EXCHANGE FACTOR 1"/>
    <property type="match status" value="1"/>
</dbReference>